<name>A0A4C1T9X8_EUMVA</name>
<evidence type="ECO:0000313" key="2">
    <source>
        <dbReference type="Proteomes" id="UP000299102"/>
    </source>
</evidence>
<gene>
    <name evidence="1" type="ORF">EVAR_5681_1</name>
</gene>
<keyword evidence="2" id="KW-1185">Reference proteome</keyword>
<protein>
    <submittedName>
        <fullName evidence="1">Uncharacterized protein</fullName>
    </submittedName>
</protein>
<accession>A0A4C1T9X8</accession>
<evidence type="ECO:0000313" key="1">
    <source>
        <dbReference type="EMBL" id="GBP10370.1"/>
    </source>
</evidence>
<sequence length="91" mass="9991">MSRSRLRKDQPLDVLMPAPAPIGVCLLPSYGGVKKKKIAHVSNSRDMKPVRAVVTTRLVTARGDGDDWAVIKKSDAVQRARDITNGRTSQH</sequence>
<dbReference type="Proteomes" id="UP000299102">
    <property type="component" value="Unassembled WGS sequence"/>
</dbReference>
<dbReference type="AlphaFoldDB" id="A0A4C1T9X8"/>
<dbReference type="EMBL" id="BGZK01000040">
    <property type="protein sequence ID" value="GBP10370.1"/>
    <property type="molecule type" value="Genomic_DNA"/>
</dbReference>
<organism evidence="1 2">
    <name type="scientific">Eumeta variegata</name>
    <name type="common">Bagworm moth</name>
    <name type="synonym">Eumeta japonica</name>
    <dbReference type="NCBI Taxonomy" id="151549"/>
    <lineage>
        <taxon>Eukaryota</taxon>
        <taxon>Metazoa</taxon>
        <taxon>Ecdysozoa</taxon>
        <taxon>Arthropoda</taxon>
        <taxon>Hexapoda</taxon>
        <taxon>Insecta</taxon>
        <taxon>Pterygota</taxon>
        <taxon>Neoptera</taxon>
        <taxon>Endopterygota</taxon>
        <taxon>Lepidoptera</taxon>
        <taxon>Glossata</taxon>
        <taxon>Ditrysia</taxon>
        <taxon>Tineoidea</taxon>
        <taxon>Psychidae</taxon>
        <taxon>Oiketicinae</taxon>
        <taxon>Eumeta</taxon>
    </lineage>
</organism>
<reference evidence="1 2" key="1">
    <citation type="journal article" date="2019" name="Commun. Biol.">
        <title>The bagworm genome reveals a unique fibroin gene that provides high tensile strength.</title>
        <authorList>
            <person name="Kono N."/>
            <person name="Nakamura H."/>
            <person name="Ohtoshi R."/>
            <person name="Tomita M."/>
            <person name="Numata K."/>
            <person name="Arakawa K."/>
        </authorList>
    </citation>
    <scope>NUCLEOTIDE SEQUENCE [LARGE SCALE GENOMIC DNA]</scope>
</reference>
<proteinExistence type="predicted"/>
<comment type="caution">
    <text evidence="1">The sequence shown here is derived from an EMBL/GenBank/DDBJ whole genome shotgun (WGS) entry which is preliminary data.</text>
</comment>